<proteinExistence type="inferred from homology"/>
<name>A0A2A4JAN9_HELVI</name>
<comment type="caution">
    <text evidence="2">The sequence shown here is derived from an EMBL/GenBank/DDBJ whole genome shotgun (WGS) entry which is preliminary data.</text>
</comment>
<dbReference type="AlphaFoldDB" id="A0A2A4JAN9"/>
<dbReference type="STRING" id="7102.A0A2A4JAN9"/>
<evidence type="ECO:0000313" key="2">
    <source>
        <dbReference type="EMBL" id="PCG68463.1"/>
    </source>
</evidence>
<protein>
    <recommendedName>
        <fullName evidence="3">Short-chain dehydrogenase</fullName>
    </recommendedName>
</protein>
<evidence type="ECO:0008006" key="3">
    <source>
        <dbReference type="Google" id="ProtNLM"/>
    </source>
</evidence>
<dbReference type="PRINTS" id="PR00081">
    <property type="entry name" value="GDHRDH"/>
</dbReference>
<comment type="similarity">
    <text evidence="1">Belongs to the short-chain dehydrogenases/reductases (SDR) family.</text>
</comment>
<accession>A0A2A4JAN9</accession>
<sequence length="257" mass="27492">MDKIDLSGKVAIITGASSGIGAETATAFARYGAKLSLVGRDEVRLLETVTKCLAIADVVPLWIPLDLAHKGVCETVVQKTIETYGRLDILVNCAGKVAISYLNDQSMEVFDDLMNVNFRVPYHLSQLSLPHLIKTKGNIINIGSSMSKRNQPGMLGFTIAKAALQMFSRQAAFELAPLGVRINSISPGPTNTNIVANLIVHNPGLMDQINSVVKESSCYGNILDPKEIAQLICLTASDVFPSLNGSDILFDGAASMA</sequence>
<dbReference type="InterPro" id="IPR036291">
    <property type="entry name" value="NAD(P)-bd_dom_sf"/>
</dbReference>
<reference evidence="2" key="1">
    <citation type="submission" date="2017-09" db="EMBL/GenBank/DDBJ databases">
        <title>Contemporary evolution of a Lepidopteran species, Heliothis virescens, in response to modern agricultural practices.</title>
        <authorList>
            <person name="Fritz M.L."/>
            <person name="Deyonke A.M."/>
            <person name="Papanicolaou A."/>
            <person name="Micinski S."/>
            <person name="Westbrook J."/>
            <person name="Gould F."/>
        </authorList>
    </citation>
    <scope>NUCLEOTIDE SEQUENCE [LARGE SCALE GENOMIC DNA]</scope>
    <source>
        <strain evidence="2">HvINT-</strain>
        <tissue evidence="2">Whole body</tissue>
    </source>
</reference>
<dbReference type="Pfam" id="PF00106">
    <property type="entry name" value="adh_short"/>
    <property type="match status" value="1"/>
</dbReference>
<dbReference type="Gene3D" id="3.40.50.720">
    <property type="entry name" value="NAD(P)-binding Rossmann-like Domain"/>
    <property type="match status" value="1"/>
</dbReference>
<dbReference type="PANTHER" id="PTHR43975:SF2">
    <property type="entry name" value="EG:BACR7A4.14 PROTEIN-RELATED"/>
    <property type="match status" value="1"/>
</dbReference>
<dbReference type="FunFam" id="3.40.50.720:FF:000084">
    <property type="entry name" value="Short-chain dehydrogenase reductase"/>
    <property type="match status" value="1"/>
</dbReference>
<dbReference type="InterPro" id="IPR002347">
    <property type="entry name" value="SDR_fam"/>
</dbReference>
<dbReference type="PANTHER" id="PTHR43975">
    <property type="entry name" value="ZGC:101858"/>
    <property type="match status" value="1"/>
</dbReference>
<dbReference type="PRINTS" id="PR00080">
    <property type="entry name" value="SDRFAMILY"/>
</dbReference>
<gene>
    <name evidence="2" type="ORF">B5V51_5207</name>
</gene>
<organism evidence="2">
    <name type="scientific">Heliothis virescens</name>
    <name type="common">Tobacco budworm moth</name>
    <dbReference type="NCBI Taxonomy" id="7102"/>
    <lineage>
        <taxon>Eukaryota</taxon>
        <taxon>Metazoa</taxon>
        <taxon>Ecdysozoa</taxon>
        <taxon>Arthropoda</taxon>
        <taxon>Hexapoda</taxon>
        <taxon>Insecta</taxon>
        <taxon>Pterygota</taxon>
        <taxon>Neoptera</taxon>
        <taxon>Endopterygota</taxon>
        <taxon>Lepidoptera</taxon>
        <taxon>Glossata</taxon>
        <taxon>Ditrysia</taxon>
        <taxon>Noctuoidea</taxon>
        <taxon>Noctuidae</taxon>
        <taxon>Heliothinae</taxon>
        <taxon>Heliothis</taxon>
    </lineage>
</organism>
<evidence type="ECO:0000256" key="1">
    <source>
        <dbReference type="RuleBase" id="RU000363"/>
    </source>
</evidence>
<dbReference type="SUPFAM" id="SSF51735">
    <property type="entry name" value="NAD(P)-binding Rossmann-fold domains"/>
    <property type="match status" value="1"/>
</dbReference>
<dbReference type="EMBL" id="NWSH01002359">
    <property type="protein sequence ID" value="PCG68463.1"/>
    <property type="molecule type" value="Genomic_DNA"/>
</dbReference>